<proteinExistence type="predicted"/>
<sequence>MENVREGSRSAMTLAVLAVIFLASVVWGWSNATQPLPERVKAAACTETLIKKGDKVAPPQVRVNVLNAGGPNGLASKTRAKLADAGFVTGSAGNAPVGTRAGTAQIWSDDPANPAVQLLASYLGKKVKVVDQPSGYAGITIVVGKRFKGVTKGKAAVRADKDSFVCTPPLSSVPEEPI</sequence>
<reference evidence="2" key="1">
    <citation type="submission" date="2021-01" db="EMBL/GenBank/DDBJ databases">
        <title>Novel species in genus Nocardioides.</title>
        <authorList>
            <person name="Zhang G."/>
        </authorList>
    </citation>
    <scope>NUCLEOTIDE SEQUENCE</scope>
    <source>
        <strain evidence="2">Zg-536</strain>
    </source>
</reference>
<dbReference type="EMBL" id="JAERTX010000001">
    <property type="protein sequence ID" value="MBM9458618.1"/>
    <property type="molecule type" value="Genomic_DNA"/>
</dbReference>
<dbReference type="Proteomes" id="UP000663791">
    <property type="component" value="Unassembled WGS sequence"/>
</dbReference>
<dbReference type="RefSeq" id="WP_205289904.1">
    <property type="nucleotide sequence ID" value="NZ_CP074406.1"/>
</dbReference>
<keyword evidence="3" id="KW-1185">Reference proteome</keyword>
<accession>A0A938Y5H3</accession>
<dbReference type="AlphaFoldDB" id="A0A938Y5H3"/>
<evidence type="ECO:0000313" key="2">
    <source>
        <dbReference type="EMBL" id="MBM9458618.1"/>
    </source>
</evidence>
<organism evidence="2 3">
    <name type="scientific">Nocardioides faecalis</name>
    <dbReference type="NCBI Taxonomy" id="2803858"/>
    <lineage>
        <taxon>Bacteria</taxon>
        <taxon>Bacillati</taxon>
        <taxon>Actinomycetota</taxon>
        <taxon>Actinomycetes</taxon>
        <taxon>Propionibacteriales</taxon>
        <taxon>Nocardioidaceae</taxon>
        <taxon>Nocardioides</taxon>
    </lineage>
</organism>
<evidence type="ECO:0000259" key="1">
    <source>
        <dbReference type="Pfam" id="PF13399"/>
    </source>
</evidence>
<feature type="domain" description="LytR/CpsA/Psr regulator C-terminal" evidence="1">
    <location>
        <begin position="60"/>
        <end position="147"/>
    </location>
</feature>
<comment type="caution">
    <text evidence="2">The sequence shown here is derived from an EMBL/GenBank/DDBJ whole genome shotgun (WGS) entry which is preliminary data.</text>
</comment>
<name>A0A938Y5H3_9ACTN</name>
<dbReference type="Gene3D" id="3.30.70.2390">
    <property type="match status" value="1"/>
</dbReference>
<protein>
    <submittedName>
        <fullName evidence="2">LytR C-terminal domain-containing protein</fullName>
    </submittedName>
</protein>
<dbReference type="InterPro" id="IPR027381">
    <property type="entry name" value="LytR/CpsA/Psr_C"/>
</dbReference>
<evidence type="ECO:0000313" key="3">
    <source>
        <dbReference type="Proteomes" id="UP000663791"/>
    </source>
</evidence>
<dbReference type="Pfam" id="PF13399">
    <property type="entry name" value="LytR_C"/>
    <property type="match status" value="1"/>
</dbReference>
<gene>
    <name evidence="2" type="ORF">JK386_01750</name>
</gene>